<dbReference type="InterPro" id="IPR031481">
    <property type="entry name" value="Glyco_tran_10_N"/>
</dbReference>
<evidence type="ECO:0000256" key="5">
    <source>
        <dbReference type="ARBA" id="ARBA00022679"/>
    </source>
</evidence>
<dbReference type="GO" id="GO:0008417">
    <property type="term" value="F:fucosyltransferase activity"/>
    <property type="evidence" value="ECO:0007669"/>
    <property type="project" value="InterPro"/>
</dbReference>
<evidence type="ECO:0000313" key="15">
    <source>
        <dbReference type="EMBL" id="KAK3098626.1"/>
    </source>
</evidence>
<comment type="pathway">
    <text evidence="2">Protein modification; protein glycosylation.</text>
</comment>
<comment type="caution">
    <text evidence="15">The sequence shown here is derived from an EMBL/GenBank/DDBJ whole genome shotgun (WGS) entry which is preliminary data.</text>
</comment>
<evidence type="ECO:0000256" key="9">
    <source>
        <dbReference type="ARBA" id="ARBA00023034"/>
    </source>
</evidence>
<evidence type="ECO:0000256" key="11">
    <source>
        <dbReference type="ARBA" id="ARBA00023180"/>
    </source>
</evidence>
<evidence type="ECO:0000259" key="13">
    <source>
        <dbReference type="Pfam" id="PF00852"/>
    </source>
</evidence>
<keyword evidence="8 12" id="KW-1133">Transmembrane helix</keyword>
<keyword evidence="5 12" id="KW-0808">Transferase</keyword>
<evidence type="ECO:0000256" key="8">
    <source>
        <dbReference type="ARBA" id="ARBA00022989"/>
    </source>
</evidence>
<evidence type="ECO:0000256" key="2">
    <source>
        <dbReference type="ARBA" id="ARBA00004922"/>
    </source>
</evidence>
<dbReference type="InterPro" id="IPR001503">
    <property type="entry name" value="Glyco_trans_10"/>
</dbReference>
<dbReference type="Gene3D" id="3.40.50.11660">
    <property type="entry name" value="Glycosyl transferase family 10, C-terminal domain"/>
    <property type="match status" value="1"/>
</dbReference>
<gene>
    <name evidence="15" type="ORF">FSP39_021370</name>
</gene>
<dbReference type="AlphaFoldDB" id="A0AA89C475"/>
<dbReference type="PANTHER" id="PTHR48438:SF1">
    <property type="entry name" value="ALPHA-(1,3)-FUCOSYLTRANSFERASE C-RELATED"/>
    <property type="match status" value="1"/>
</dbReference>
<dbReference type="FunFam" id="3.40.50.11660:FF:000004">
    <property type="entry name" value="Glycoprotein 3-alpha-L-fucosyltransferase A"/>
    <property type="match status" value="1"/>
</dbReference>
<dbReference type="SUPFAM" id="SSF53756">
    <property type="entry name" value="UDP-Glycosyltransferase/glycogen phosphorylase"/>
    <property type="match status" value="1"/>
</dbReference>
<evidence type="ECO:0000256" key="3">
    <source>
        <dbReference type="ARBA" id="ARBA00008919"/>
    </source>
</evidence>
<feature type="domain" description="Fucosyltransferase N-terminal" evidence="14">
    <location>
        <begin position="146"/>
        <end position="248"/>
    </location>
</feature>
<dbReference type="EMBL" id="VSWD01000007">
    <property type="protein sequence ID" value="KAK3098626.1"/>
    <property type="molecule type" value="Genomic_DNA"/>
</dbReference>
<dbReference type="GO" id="GO:0032580">
    <property type="term" value="C:Golgi cisterna membrane"/>
    <property type="evidence" value="ECO:0007669"/>
    <property type="project" value="UniProtKB-SubCell"/>
</dbReference>
<dbReference type="EC" id="2.4.1.-" evidence="12"/>
<evidence type="ECO:0000259" key="14">
    <source>
        <dbReference type="Pfam" id="PF17039"/>
    </source>
</evidence>
<evidence type="ECO:0000256" key="4">
    <source>
        <dbReference type="ARBA" id="ARBA00022676"/>
    </source>
</evidence>
<dbReference type="Pfam" id="PF00852">
    <property type="entry name" value="Glyco_transf_10"/>
    <property type="match status" value="1"/>
</dbReference>
<evidence type="ECO:0000256" key="7">
    <source>
        <dbReference type="ARBA" id="ARBA00022968"/>
    </source>
</evidence>
<dbReference type="Proteomes" id="UP001186944">
    <property type="component" value="Unassembled WGS sequence"/>
</dbReference>
<reference evidence="15" key="1">
    <citation type="submission" date="2019-08" db="EMBL/GenBank/DDBJ databases">
        <title>The improved chromosome-level genome for the pearl oyster Pinctada fucata martensii using PacBio sequencing and Hi-C.</title>
        <authorList>
            <person name="Zheng Z."/>
        </authorList>
    </citation>
    <scope>NUCLEOTIDE SEQUENCE</scope>
    <source>
        <strain evidence="15">ZZ-2019</strain>
        <tissue evidence="15">Adductor muscle</tissue>
    </source>
</reference>
<keyword evidence="6 12" id="KW-0812">Transmembrane</keyword>
<evidence type="ECO:0000313" key="16">
    <source>
        <dbReference type="Proteomes" id="UP001186944"/>
    </source>
</evidence>
<keyword evidence="4 12" id="KW-0328">Glycosyltransferase</keyword>
<keyword evidence="11" id="KW-0325">Glycoprotein</keyword>
<evidence type="ECO:0000256" key="6">
    <source>
        <dbReference type="ARBA" id="ARBA00022692"/>
    </source>
</evidence>
<keyword evidence="7" id="KW-0735">Signal-anchor</keyword>
<comment type="similarity">
    <text evidence="3 12">Belongs to the glycosyltransferase 10 family.</text>
</comment>
<feature type="domain" description="Fucosyltransferase C-terminal" evidence="13">
    <location>
        <begin position="266"/>
        <end position="445"/>
    </location>
</feature>
<dbReference type="GO" id="GO:0000139">
    <property type="term" value="C:Golgi membrane"/>
    <property type="evidence" value="ECO:0007669"/>
    <property type="project" value="UniProtKB-SubCell"/>
</dbReference>
<evidence type="ECO:0000256" key="12">
    <source>
        <dbReference type="RuleBase" id="RU003832"/>
    </source>
</evidence>
<proteinExistence type="inferred from homology"/>
<evidence type="ECO:0000256" key="1">
    <source>
        <dbReference type="ARBA" id="ARBA00004323"/>
    </source>
</evidence>
<organism evidence="15 16">
    <name type="scientific">Pinctada imbricata</name>
    <name type="common">Atlantic pearl-oyster</name>
    <name type="synonym">Pinctada martensii</name>
    <dbReference type="NCBI Taxonomy" id="66713"/>
    <lineage>
        <taxon>Eukaryota</taxon>
        <taxon>Metazoa</taxon>
        <taxon>Spiralia</taxon>
        <taxon>Lophotrochozoa</taxon>
        <taxon>Mollusca</taxon>
        <taxon>Bivalvia</taxon>
        <taxon>Autobranchia</taxon>
        <taxon>Pteriomorphia</taxon>
        <taxon>Pterioida</taxon>
        <taxon>Pterioidea</taxon>
        <taxon>Pteriidae</taxon>
        <taxon>Pinctada</taxon>
    </lineage>
</organism>
<feature type="transmembrane region" description="Helical" evidence="12">
    <location>
        <begin position="24"/>
        <end position="50"/>
    </location>
</feature>
<keyword evidence="10 12" id="KW-0472">Membrane</keyword>
<accession>A0AA89C475</accession>
<sequence length="465" mass="53822">MPVLYLSSVCSSQCYFLPTRRTFSPLICLFCFRLFTVAFILLIIAFGLLLRGISKTRIAPVEIRNEDRLIAEEQLKERERSQQGGVVFDDEVLFRNKLSNKISDVSKIINEVKRPKAASSNISLSRHDAHKTDVKAEKTVPRRKDKFRILFWDSLPYFLHPNEQLPLCKFKNCEVTTEKSDVKSSDAVLFYGPAHYGGNLPVKTGSQVWIYMSMESPSNVFNSFVHLNNKVNWTWTYRRDSDILASYGRILRRENPSLDFDARILANKNKSIAWFVSNCNSRSERDRYKSLLEQAHSDIDIYGRCGQLTCVYENPKCRGLLNNTYRFYLSFENSLCRDYVTEKVLAKIGSIVVPIVRGGGHYSVYLPPNSYIDTSQFKSVSQLGAKLKSIEKSAALYESFHEWRKHYVNKEFKDIVNYEEGWCDICEKLNHQSKYKRLYKDFSHWWQGDTGTSGQFCTQASDLIL</sequence>
<comment type="subcellular location">
    <subcellularLocation>
        <location evidence="1">Golgi apparatus membrane</location>
        <topology evidence="1">Single-pass type II membrane protein</topology>
    </subcellularLocation>
    <subcellularLocation>
        <location evidence="12">Golgi apparatus</location>
        <location evidence="12">Golgi stack membrane</location>
        <topology evidence="12">Single-pass type II membrane protein</topology>
    </subcellularLocation>
</comment>
<dbReference type="InterPro" id="IPR055270">
    <property type="entry name" value="Glyco_tran_10_C"/>
</dbReference>
<evidence type="ECO:0000256" key="10">
    <source>
        <dbReference type="ARBA" id="ARBA00023136"/>
    </source>
</evidence>
<protein>
    <recommendedName>
        <fullName evidence="12">Fucosyltransferase</fullName>
        <ecNumber evidence="12">2.4.1.-</ecNumber>
    </recommendedName>
</protein>
<dbReference type="PANTHER" id="PTHR48438">
    <property type="entry name" value="ALPHA-(1,3)-FUCOSYLTRANSFERASE C-RELATED"/>
    <property type="match status" value="1"/>
</dbReference>
<dbReference type="Pfam" id="PF17039">
    <property type="entry name" value="Glyco_tran_10_N"/>
    <property type="match status" value="1"/>
</dbReference>
<dbReference type="InterPro" id="IPR038577">
    <property type="entry name" value="GT10-like_C_sf"/>
</dbReference>
<name>A0AA89C475_PINIB</name>
<keyword evidence="16" id="KW-1185">Reference proteome</keyword>
<keyword evidence="9 12" id="KW-0333">Golgi apparatus</keyword>